<proteinExistence type="predicted"/>
<sequence>MDPPSSCEHPQRVAQLVDLPQTVFAFVGTRVRFVHNISAFELVGHPHPAYWLFS</sequence>
<accession>A0A2P6RRC7</accession>
<comment type="caution">
    <text evidence="1">The sequence shown here is derived from an EMBL/GenBank/DDBJ whole genome shotgun (WGS) entry which is preliminary data.</text>
</comment>
<dbReference type="Proteomes" id="UP000238479">
    <property type="component" value="Chromosome 2"/>
</dbReference>
<name>A0A2P6RRC7_ROSCH</name>
<dbReference type="EMBL" id="PDCK01000040">
    <property type="protein sequence ID" value="PRQ48980.1"/>
    <property type="molecule type" value="Genomic_DNA"/>
</dbReference>
<protein>
    <submittedName>
        <fullName evidence="1">Uncharacterized protein</fullName>
    </submittedName>
</protein>
<evidence type="ECO:0000313" key="1">
    <source>
        <dbReference type="EMBL" id="PRQ48980.1"/>
    </source>
</evidence>
<dbReference type="Gramene" id="PRQ48980">
    <property type="protein sequence ID" value="PRQ48980"/>
    <property type="gene ID" value="RchiOBHm_Chr2g0116791"/>
</dbReference>
<reference evidence="1 2" key="1">
    <citation type="journal article" date="2018" name="Nat. Genet.">
        <title>The Rosa genome provides new insights in the design of modern roses.</title>
        <authorList>
            <person name="Bendahmane M."/>
        </authorList>
    </citation>
    <scope>NUCLEOTIDE SEQUENCE [LARGE SCALE GENOMIC DNA]</scope>
    <source>
        <strain evidence="2">cv. Old Blush</strain>
    </source>
</reference>
<evidence type="ECO:0000313" key="2">
    <source>
        <dbReference type="Proteomes" id="UP000238479"/>
    </source>
</evidence>
<organism evidence="1 2">
    <name type="scientific">Rosa chinensis</name>
    <name type="common">China rose</name>
    <dbReference type="NCBI Taxonomy" id="74649"/>
    <lineage>
        <taxon>Eukaryota</taxon>
        <taxon>Viridiplantae</taxon>
        <taxon>Streptophyta</taxon>
        <taxon>Embryophyta</taxon>
        <taxon>Tracheophyta</taxon>
        <taxon>Spermatophyta</taxon>
        <taxon>Magnoliopsida</taxon>
        <taxon>eudicotyledons</taxon>
        <taxon>Gunneridae</taxon>
        <taxon>Pentapetalae</taxon>
        <taxon>rosids</taxon>
        <taxon>fabids</taxon>
        <taxon>Rosales</taxon>
        <taxon>Rosaceae</taxon>
        <taxon>Rosoideae</taxon>
        <taxon>Rosoideae incertae sedis</taxon>
        <taxon>Rosa</taxon>
    </lineage>
</organism>
<dbReference type="AlphaFoldDB" id="A0A2P6RRC7"/>
<gene>
    <name evidence="1" type="ORF">RchiOBHm_Chr2g0116791</name>
</gene>
<keyword evidence="2" id="KW-1185">Reference proteome</keyword>